<dbReference type="PANTHER" id="PTHR11085:SF6">
    <property type="entry name" value="NAD-DEPENDENT PROTEIN DEACETYLASE SIRTUIN-2"/>
    <property type="match status" value="1"/>
</dbReference>
<reference evidence="8" key="1">
    <citation type="submission" date="2022-02" db="EMBL/GenBank/DDBJ databases">
        <authorList>
            <person name="Giguere J D."/>
        </authorList>
    </citation>
    <scope>NUCLEOTIDE SEQUENCE</scope>
    <source>
        <strain evidence="8">CCAP 1055/1</strain>
    </source>
</reference>
<evidence type="ECO:0000256" key="5">
    <source>
        <dbReference type="ARBA" id="ARBA00023027"/>
    </source>
</evidence>
<feature type="binding site" evidence="6">
    <location>
        <position position="159"/>
    </location>
    <ligand>
        <name>Zn(2+)</name>
        <dbReference type="ChEBI" id="CHEBI:29105"/>
    </ligand>
</feature>
<organism evidence="8">
    <name type="scientific">Phaeodactylum tricornutum</name>
    <name type="common">Diatom</name>
    <dbReference type="NCBI Taxonomy" id="2850"/>
    <lineage>
        <taxon>Eukaryota</taxon>
        <taxon>Sar</taxon>
        <taxon>Stramenopiles</taxon>
        <taxon>Ochrophyta</taxon>
        <taxon>Bacillariophyta</taxon>
        <taxon>Bacillariophyceae</taxon>
        <taxon>Bacillariophycidae</taxon>
        <taxon>Naviculales</taxon>
        <taxon>Phaeodactylaceae</taxon>
        <taxon>Phaeodactylum</taxon>
    </lineage>
</organism>
<evidence type="ECO:0000256" key="6">
    <source>
        <dbReference type="PROSITE-ProRule" id="PRU00236"/>
    </source>
</evidence>
<dbReference type="Pfam" id="PF02146">
    <property type="entry name" value="SIR2"/>
    <property type="match status" value="1"/>
</dbReference>
<feature type="binding site" evidence="6">
    <location>
        <position position="198"/>
    </location>
    <ligand>
        <name>Zn(2+)</name>
        <dbReference type="ChEBI" id="CHEBI:29105"/>
    </ligand>
</feature>
<comment type="cofactor">
    <cofactor evidence="1">
        <name>Zn(2+)</name>
        <dbReference type="ChEBI" id="CHEBI:29105"/>
    </cofactor>
</comment>
<keyword evidence="2" id="KW-0808">Transferase</keyword>
<evidence type="ECO:0000256" key="3">
    <source>
        <dbReference type="ARBA" id="ARBA00022723"/>
    </source>
</evidence>
<gene>
    <name evidence="8" type="ORF">PTTT1_LOCUS11428</name>
</gene>
<dbReference type="SUPFAM" id="SSF52467">
    <property type="entry name" value="DHS-like NAD/FAD-binding domain"/>
    <property type="match status" value="1"/>
</dbReference>
<accession>A0A8J9X4H9</accession>
<keyword evidence="4 6" id="KW-0862">Zinc</keyword>
<dbReference type="AlphaFoldDB" id="A0A8J9X4H9"/>
<feature type="domain" description="Deacetylase sirtuin-type" evidence="7">
    <location>
        <begin position="2"/>
        <end position="301"/>
    </location>
</feature>
<dbReference type="Gene3D" id="3.40.50.1220">
    <property type="entry name" value="TPP-binding domain"/>
    <property type="match status" value="1"/>
</dbReference>
<evidence type="ECO:0000259" key="7">
    <source>
        <dbReference type="PROSITE" id="PS50305"/>
    </source>
</evidence>
<feature type="binding site" evidence="6">
    <location>
        <position position="156"/>
    </location>
    <ligand>
        <name>Zn(2+)</name>
        <dbReference type="ChEBI" id="CHEBI:29105"/>
    </ligand>
</feature>
<dbReference type="GO" id="GO:0017136">
    <property type="term" value="F:histone deacetylase activity, NAD-dependent"/>
    <property type="evidence" value="ECO:0007669"/>
    <property type="project" value="TreeGrafter"/>
</dbReference>
<feature type="active site" description="Proton acceptor" evidence="6">
    <location>
        <position position="148"/>
    </location>
</feature>
<dbReference type="EMBL" id="OU594953">
    <property type="protein sequence ID" value="CAG9279857.1"/>
    <property type="molecule type" value="Genomic_DNA"/>
</dbReference>
<dbReference type="GO" id="GO:0046872">
    <property type="term" value="F:metal ion binding"/>
    <property type="evidence" value="ECO:0007669"/>
    <property type="project" value="UniProtKB-KW"/>
</dbReference>
<feature type="binding site" evidence="6">
    <location>
        <position position="195"/>
    </location>
    <ligand>
        <name>Zn(2+)</name>
        <dbReference type="ChEBI" id="CHEBI:29105"/>
    </ligand>
</feature>
<dbReference type="InterPro" id="IPR003000">
    <property type="entry name" value="Sirtuin"/>
</dbReference>
<proteinExistence type="predicted"/>
<evidence type="ECO:0000256" key="2">
    <source>
        <dbReference type="ARBA" id="ARBA00022679"/>
    </source>
</evidence>
<dbReference type="Gene3D" id="3.30.1600.10">
    <property type="entry name" value="SIR2/SIRT2 'Small Domain"/>
    <property type="match status" value="1"/>
</dbReference>
<evidence type="ECO:0000313" key="8">
    <source>
        <dbReference type="EMBL" id="CAG9279857.1"/>
    </source>
</evidence>
<dbReference type="GO" id="GO:0005634">
    <property type="term" value="C:nucleus"/>
    <property type="evidence" value="ECO:0007669"/>
    <property type="project" value="TreeGrafter"/>
</dbReference>
<protein>
    <recommendedName>
        <fullName evidence="7">Deacetylase sirtuin-type domain-containing protein</fullName>
    </recommendedName>
</protein>
<dbReference type="InterPro" id="IPR050134">
    <property type="entry name" value="NAD-dep_sirtuin_deacylases"/>
</dbReference>
<dbReference type="InterPro" id="IPR029035">
    <property type="entry name" value="DHS-like_NAD/FAD-binding_dom"/>
</dbReference>
<dbReference type="PROSITE" id="PS50305">
    <property type="entry name" value="SIRTUIN"/>
    <property type="match status" value="1"/>
</dbReference>
<dbReference type="InterPro" id="IPR026591">
    <property type="entry name" value="Sirtuin_cat_small_dom_sf"/>
</dbReference>
<sequence>MKIAPPVDLAGLAKHILSNECQSIAILSGAGVSVASGIPDFRSPGGMYDTLRPDLITATERERALMRRDPTYVVSWEIFRHNPFPYLEVRRPFILGTQEQTWKATIAHRFAELLHIKTNKLTRVYTQNIDGLDRQCARIPAEKIVPVHGTMSRVACEGCGHPADYESFCENVRRNTKDIYQQDKQAPKESSHILCEKCRQPLVKPTTVLFGRNLPGEFFQCTEHDLPDLDLLIIAGTSLVVSPANSLVYKIPGDTIRVVVNREPVGFDLGIDYGPSRARDFFARGACEDVFLELIKLLGWKDDLVAYASDLPPSSTALINRNANYGAS</sequence>
<name>A0A8J9X4H9_PHATR</name>
<dbReference type="Proteomes" id="UP000836788">
    <property type="component" value="Chromosome 12"/>
</dbReference>
<keyword evidence="3 6" id="KW-0479">Metal-binding</keyword>
<dbReference type="InterPro" id="IPR026590">
    <property type="entry name" value="Ssirtuin_cat_dom"/>
</dbReference>
<dbReference type="GO" id="GO:0070403">
    <property type="term" value="F:NAD+ binding"/>
    <property type="evidence" value="ECO:0007669"/>
    <property type="project" value="InterPro"/>
</dbReference>
<keyword evidence="5" id="KW-0520">NAD</keyword>
<evidence type="ECO:0000256" key="4">
    <source>
        <dbReference type="ARBA" id="ARBA00022833"/>
    </source>
</evidence>
<dbReference type="PANTHER" id="PTHR11085">
    <property type="entry name" value="NAD-DEPENDENT PROTEIN DEACYLASE SIRTUIN-5, MITOCHONDRIAL-RELATED"/>
    <property type="match status" value="1"/>
</dbReference>
<evidence type="ECO:0000256" key="1">
    <source>
        <dbReference type="ARBA" id="ARBA00001947"/>
    </source>
</evidence>